<evidence type="ECO:0000313" key="2">
    <source>
        <dbReference type="EMBL" id="MDR6536279.1"/>
    </source>
</evidence>
<proteinExistence type="predicted"/>
<sequence>MDKQAIAVRCGTAEALSVLGTQVRFLCEAERTGHAFSLMEVVLPQDQGPPPHDHPWDEAYYVLEGEVRFLLGEQEEVFRKGDFIYAPGGTLHAFKGALPEPARVLVLDAPATAEGFFREVDREVKSPSDRSKIPEIGRRHQMRFHAPG</sequence>
<dbReference type="PANTHER" id="PTHR36440">
    <property type="entry name" value="PUTATIVE (AFU_ORTHOLOGUE AFUA_8G07350)-RELATED"/>
    <property type="match status" value="1"/>
</dbReference>
<dbReference type="Proteomes" id="UP001184230">
    <property type="component" value="Unassembled WGS sequence"/>
</dbReference>
<dbReference type="InterPro" id="IPR013096">
    <property type="entry name" value="Cupin_2"/>
</dbReference>
<dbReference type="RefSeq" id="WP_309901157.1">
    <property type="nucleotide sequence ID" value="NZ_JAVDRF010000004.1"/>
</dbReference>
<gene>
    <name evidence="2" type="ORF">J2739_002052</name>
</gene>
<dbReference type="Gene3D" id="2.60.120.10">
    <property type="entry name" value="Jelly Rolls"/>
    <property type="match status" value="1"/>
</dbReference>
<evidence type="ECO:0000313" key="3">
    <source>
        <dbReference type="Proteomes" id="UP001184230"/>
    </source>
</evidence>
<keyword evidence="3" id="KW-1185">Reference proteome</keyword>
<comment type="caution">
    <text evidence="2">The sequence shown here is derived from an EMBL/GenBank/DDBJ whole genome shotgun (WGS) entry which is preliminary data.</text>
</comment>
<dbReference type="PANTHER" id="PTHR36440:SF1">
    <property type="entry name" value="PUTATIVE (AFU_ORTHOLOGUE AFUA_8G07350)-RELATED"/>
    <property type="match status" value="1"/>
</dbReference>
<accession>A0ABU1NCW8</accession>
<reference evidence="2 3" key="1">
    <citation type="submission" date="2023-07" db="EMBL/GenBank/DDBJ databases">
        <title>Sorghum-associated microbial communities from plants grown in Nebraska, USA.</title>
        <authorList>
            <person name="Schachtman D."/>
        </authorList>
    </citation>
    <scope>NUCLEOTIDE SEQUENCE [LARGE SCALE GENOMIC DNA]</scope>
    <source>
        <strain evidence="2 3">DS1781</strain>
    </source>
</reference>
<name>A0ABU1NCW8_9BURK</name>
<organism evidence="2 3">
    <name type="scientific">Variovorax soli</name>
    <dbReference type="NCBI Taxonomy" id="376815"/>
    <lineage>
        <taxon>Bacteria</taxon>
        <taxon>Pseudomonadati</taxon>
        <taxon>Pseudomonadota</taxon>
        <taxon>Betaproteobacteria</taxon>
        <taxon>Burkholderiales</taxon>
        <taxon>Comamonadaceae</taxon>
        <taxon>Variovorax</taxon>
    </lineage>
</organism>
<dbReference type="InterPro" id="IPR014710">
    <property type="entry name" value="RmlC-like_jellyroll"/>
</dbReference>
<evidence type="ECO:0000259" key="1">
    <source>
        <dbReference type="Pfam" id="PF07883"/>
    </source>
</evidence>
<protein>
    <submittedName>
        <fullName evidence="2">Quercetin dioxygenase-like cupin family protein</fullName>
    </submittedName>
</protein>
<dbReference type="Pfam" id="PF07883">
    <property type="entry name" value="Cupin_2"/>
    <property type="match status" value="1"/>
</dbReference>
<dbReference type="EMBL" id="JAVDRF010000004">
    <property type="protein sequence ID" value="MDR6536279.1"/>
    <property type="molecule type" value="Genomic_DNA"/>
</dbReference>
<dbReference type="SUPFAM" id="SSF51182">
    <property type="entry name" value="RmlC-like cupins"/>
    <property type="match status" value="1"/>
</dbReference>
<feature type="domain" description="Cupin type-2" evidence="1">
    <location>
        <begin position="41"/>
        <end position="107"/>
    </location>
</feature>
<dbReference type="InterPro" id="IPR053146">
    <property type="entry name" value="QDO-like"/>
</dbReference>
<dbReference type="InterPro" id="IPR011051">
    <property type="entry name" value="RmlC_Cupin_sf"/>
</dbReference>